<dbReference type="EMBL" id="JBJJXI010000019">
    <property type="protein sequence ID" value="KAL3405752.1"/>
    <property type="molecule type" value="Genomic_DNA"/>
</dbReference>
<sequence length="93" mass="10463">MFNVFLCTRFEAIELALRHSAAQLCKILHTNAAAAATQTYRIVHILKIVKTNRDIVERAAETSRVIDFVSLDKKIKKTEEGKNNIILALQLGL</sequence>
<organism evidence="1 2">
    <name type="scientific">Trichogramma kaykai</name>
    <dbReference type="NCBI Taxonomy" id="54128"/>
    <lineage>
        <taxon>Eukaryota</taxon>
        <taxon>Metazoa</taxon>
        <taxon>Ecdysozoa</taxon>
        <taxon>Arthropoda</taxon>
        <taxon>Hexapoda</taxon>
        <taxon>Insecta</taxon>
        <taxon>Pterygota</taxon>
        <taxon>Neoptera</taxon>
        <taxon>Endopterygota</taxon>
        <taxon>Hymenoptera</taxon>
        <taxon>Apocrita</taxon>
        <taxon>Proctotrupomorpha</taxon>
        <taxon>Chalcidoidea</taxon>
        <taxon>Trichogrammatidae</taxon>
        <taxon>Trichogramma</taxon>
    </lineage>
</organism>
<evidence type="ECO:0000313" key="1">
    <source>
        <dbReference type="EMBL" id="KAL3405752.1"/>
    </source>
</evidence>
<protein>
    <submittedName>
        <fullName evidence="1">Uncharacterized protein</fullName>
    </submittedName>
</protein>
<dbReference type="Proteomes" id="UP001627154">
    <property type="component" value="Unassembled WGS sequence"/>
</dbReference>
<comment type="caution">
    <text evidence="1">The sequence shown here is derived from an EMBL/GenBank/DDBJ whole genome shotgun (WGS) entry which is preliminary data.</text>
</comment>
<gene>
    <name evidence="1" type="ORF">TKK_001202</name>
</gene>
<proteinExistence type="predicted"/>
<name>A0ABD2XKL3_9HYME</name>
<accession>A0ABD2XKL3</accession>
<evidence type="ECO:0000313" key="2">
    <source>
        <dbReference type="Proteomes" id="UP001627154"/>
    </source>
</evidence>
<dbReference type="AlphaFoldDB" id="A0ABD2XKL3"/>
<reference evidence="1 2" key="1">
    <citation type="journal article" date="2024" name="bioRxiv">
        <title>A reference genome for Trichogramma kaykai: A tiny desert-dwelling parasitoid wasp with competing sex-ratio distorters.</title>
        <authorList>
            <person name="Culotta J."/>
            <person name="Lindsey A.R."/>
        </authorList>
    </citation>
    <scope>NUCLEOTIDE SEQUENCE [LARGE SCALE GENOMIC DNA]</scope>
    <source>
        <strain evidence="1 2">KSX58</strain>
    </source>
</reference>
<keyword evidence="2" id="KW-1185">Reference proteome</keyword>